<dbReference type="STRING" id="1120996.SAMN02746066_03634"/>
<organism evidence="10 11">
    <name type="scientific">Anaerosporobacter mobilis DSM 15930</name>
    <dbReference type="NCBI Taxonomy" id="1120996"/>
    <lineage>
        <taxon>Bacteria</taxon>
        <taxon>Bacillati</taxon>
        <taxon>Bacillota</taxon>
        <taxon>Clostridia</taxon>
        <taxon>Lachnospirales</taxon>
        <taxon>Lachnospiraceae</taxon>
        <taxon>Anaerosporobacter</taxon>
    </lineage>
</organism>
<evidence type="ECO:0000256" key="1">
    <source>
        <dbReference type="ARBA" id="ARBA00004651"/>
    </source>
</evidence>
<dbReference type="OrthoDB" id="9782004at2"/>
<dbReference type="AlphaFoldDB" id="A0A1M7M6P4"/>
<evidence type="ECO:0000256" key="6">
    <source>
        <dbReference type="ARBA" id="ARBA00022989"/>
    </source>
</evidence>
<feature type="transmembrane region" description="Helical" evidence="8">
    <location>
        <begin position="12"/>
        <end position="35"/>
    </location>
</feature>
<reference evidence="10 11" key="1">
    <citation type="submission" date="2016-11" db="EMBL/GenBank/DDBJ databases">
        <authorList>
            <person name="Jaros S."/>
            <person name="Januszkiewicz K."/>
            <person name="Wedrychowicz H."/>
        </authorList>
    </citation>
    <scope>NUCLEOTIDE SEQUENCE [LARGE SCALE GENOMIC DNA]</scope>
    <source>
        <strain evidence="10 11">DSM 15930</strain>
    </source>
</reference>
<evidence type="ECO:0000256" key="3">
    <source>
        <dbReference type="ARBA" id="ARBA00022448"/>
    </source>
</evidence>
<keyword evidence="6 8" id="KW-1133">Transmembrane helix</keyword>
<feature type="transmembrane region" description="Helical" evidence="8">
    <location>
        <begin position="138"/>
        <end position="158"/>
    </location>
</feature>
<dbReference type="EMBL" id="FRCP01000019">
    <property type="protein sequence ID" value="SHM85921.1"/>
    <property type="molecule type" value="Genomic_DNA"/>
</dbReference>
<proteinExistence type="inferred from homology"/>
<dbReference type="InterPro" id="IPR051789">
    <property type="entry name" value="Bact_Polyamine_Transport"/>
</dbReference>
<dbReference type="Gene3D" id="1.10.3720.10">
    <property type="entry name" value="MetI-like"/>
    <property type="match status" value="1"/>
</dbReference>
<evidence type="ECO:0000256" key="7">
    <source>
        <dbReference type="ARBA" id="ARBA00023136"/>
    </source>
</evidence>
<dbReference type="InterPro" id="IPR035906">
    <property type="entry name" value="MetI-like_sf"/>
</dbReference>
<dbReference type="Pfam" id="PF00528">
    <property type="entry name" value="BPD_transp_1"/>
    <property type="match status" value="1"/>
</dbReference>
<dbReference type="Proteomes" id="UP000184038">
    <property type="component" value="Unassembled WGS sequence"/>
</dbReference>
<feature type="transmembrane region" description="Helical" evidence="8">
    <location>
        <begin position="179"/>
        <end position="204"/>
    </location>
</feature>
<dbReference type="InterPro" id="IPR000515">
    <property type="entry name" value="MetI-like"/>
</dbReference>
<comment type="similarity">
    <text evidence="2">Belongs to the binding-protein-dependent transport system permease family. CysTW subfamily.</text>
</comment>
<keyword evidence="5 8" id="KW-0812">Transmembrane</keyword>
<keyword evidence="11" id="KW-1185">Reference proteome</keyword>
<comment type="subcellular location">
    <subcellularLocation>
        <location evidence="1 8">Cell membrane</location>
        <topology evidence="1 8">Multi-pass membrane protein</topology>
    </subcellularLocation>
</comment>
<evidence type="ECO:0000313" key="11">
    <source>
        <dbReference type="Proteomes" id="UP000184038"/>
    </source>
</evidence>
<keyword evidence="4" id="KW-1003">Cell membrane</keyword>
<gene>
    <name evidence="10" type="ORF">SAMN02746066_03634</name>
</gene>
<evidence type="ECO:0000256" key="5">
    <source>
        <dbReference type="ARBA" id="ARBA00022692"/>
    </source>
</evidence>
<dbReference type="PROSITE" id="PS50928">
    <property type="entry name" value="ABC_TM1"/>
    <property type="match status" value="1"/>
</dbReference>
<dbReference type="PANTHER" id="PTHR43848:SF2">
    <property type="entry name" value="PUTRESCINE TRANSPORT SYSTEM PERMEASE PROTEIN POTI"/>
    <property type="match status" value="1"/>
</dbReference>
<feature type="transmembrane region" description="Helical" evidence="8">
    <location>
        <begin position="63"/>
        <end position="93"/>
    </location>
</feature>
<dbReference type="GO" id="GO:0005886">
    <property type="term" value="C:plasma membrane"/>
    <property type="evidence" value="ECO:0007669"/>
    <property type="project" value="UniProtKB-SubCell"/>
</dbReference>
<evidence type="ECO:0000313" key="10">
    <source>
        <dbReference type="EMBL" id="SHM85921.1"/>
    </source>
</evidence>
<accession>A0A1M7M6P4</accession>
<dbReference type="GO" id="GO:0055085">
    <property type="term" value="P:transmembrane transport"/>
    <property type="evidence" value="ECO:0007669"/>
    <property type="project" value="InterPro"/>
</dbReference>
<evidence type="ECO:0000259" key="9">
    <source>
        <dbReference type="PROSITE" id="PS50928"/>
    </source>
</evidence>
<feature type="domain" description="ABC transmembrane type-1" evidence="9">
    <location>
        <begin position="67"/>
        <end position="254"/>
    </location>
</feature>
<evidence type="ECO:0000256" key="2">
    <source>
        <dbReference type="ARBA" id="ARBA00007069"/>
    </source>
</evidence>
<name>A0A1M7M6P4_9FIRM</name>
<keyword evidence="3 8" id="KW-0813">Transport</keyword>
<protein>
    <submittedName>
        <fullName evidence="10">Spermidine/putrescine transport system permease protein</fullName>
    </submittedName>
</protein>
<keyword evidence="7 8" id="KW-0472">Membrane</keyword>
<dbReference type="SUPFAM" id="SSF161098">
    <property type="entry name" value="MetI-like"/>
    <property type="match status" value="1"/>
</dbReference>
<evidence type="ECO:0000256" key="4">
    <source>
        <dbReference type="ARBA" id="ARBA00022475"/>
    </source>
</evidence>
<evidence type="ECO:0000256" key="8">
    <source>
        <dbReference type="RuleBase" id="RU363032"/>
    </source>
</evidence>
<dbReference type="CDD" id="cd06261">
    <property type="entry name" value="TM_PBP2"/>
    <property type="match status" value="1"/>
</dbReference>
<feature type="transmembrane region" description="Helical" evidence="8">
    <location>
        <begin position="238"/>
        <end position="259"/>
    </location>
</feature>
<sequence>MRRKHKVQRILKMVFCCCIYLFLFLPIIVIVVNSFNATTKKPYLSWKGFTLSWYMKLFQNEELLSSFGMTLSIAVLSTILAVIIGSIAAVGMYKYKFKGKALIDGLLYIPVVIPEIVLGISLLTIFSKAGIPRGLLTLVLAHATFSIPFVVFNVRARLSGYDNSIEEASMDLGANRIHTFLHITLPVLAPGIGGGALMAFTLSIDDVIISYFTNGQVKTFPLKVMDSIKSGVAPDVNAFSTLILIGTTLLVVLTQSGIFRKNNKERG</sequence>
<feature type="transmembrane region" description="Helical" evidence="8">
    <location>
        <begin position="105"/>
        <end position="126"/>
    </location>
</feature>
<dbReference type="PANTHER" id="PTHR43848">
    <property type="entry name" value="PUTRESCINE TRANSPORT SYSTEM PERMEASE PROTEIN POTI"/>
    <property type="match status" value="1"/>
</dbReference>
<dbReference type="RefSeq" id="WP_073289900.1">
    <property type="nucleotide sequence ID" value="NZ_FRCP01000019.1"/>
</dbReference>